<comment type="cofactor">
    <cofactor evidence="1">
        <name>pyridoxal 5'-phosphate</name>
        <dbReference type="ChEBI" id="CHEBI:597326"/>
    </cofactor>
</comment>
<comment type="similarity">
    <text evidence="2">Belongs to the cysteine synthase/cystathionine beta-synthase family.</text>
</comment>
<dbReference type="OrthoDB" id="728at2759"/>
<dbReference type="InterPro" id="IPR000644">
    <property type="entry name" value="CBS_dom"/>
</dbReference>
<evidence type="ECO:0000256" key="3">
    <source>
        <dbReference type="ARBA" id="ARBA00022898"/>
    </source>
</evidence>
<accession>A0A7E5WSH9</accession>
<dbReference type="Gene3D" id="3.40.50.1100">
    <property type="match status" value="2"/>
</dbReference>
<evidence type="ECO:0000256" key="1">
    <source>
        <dbReference type="ARBA" id="ARBA00001933"/>
    </source>
</evidence>
<dbReference type="RefSeq" id="XP_026743262.1">
    <property type="nucleotide sequence ID" value="XM_026887461.1"/>
</dbReference>
<evidence type="ECO:0000256" key="2">
    <source>
        <dbReference type="ARBA" id="ARBA00007103"/>
    </source>
</evidence>
<dbReference type="KEGG" id="tnl:113504942"/>
<evidence type="ECO:0000313" key="7">
    <source>
        <dbReference type="RefSeq" id="XP_026743262.1"/>
    </source>
</evidence>
<keyword evidence="3" id="KW-0663">Pyridoxal phosphate</keyword>
<keyword evidence="4" id="KW-0129">CBS domain</keyword>
<organism evidence="6 7">
    <name type="scientific">Trichoplusia ni</name>
    <name type="common">Cabbage looper</name>
    <dbReference type="NCBI Taxonomy" id="7111"/>
    <lineage>
        <taxon>Eukaryota</taxon>
        <taxon>Metazoa</taxon>
        <taxon>Ecdysozoa</taxon>
        <taxon>Arthropoda</taxon>
        <taxon>Hexapoda</taxon>
        <taxon>Insecta</taxon>
        <taxon>Pterygota</taxon>
        <taxon>Neoptera</taxon>
        <taxon>Endopterygota</taxon>
        <taxon>Lepidoptera</taxon>
        <taxon>Glossata</taxon>
        <taxon>Ditrysia</taxon>
        <taxon>Noctuoidea</taxon>
        <taxon>Noctuidae</taxon>
        <taxon>Plusiinae</taxon>
        <taxon>Trichoplusia</taxon>
    </lineage>
</organism>
<dbReference type="Pfam" id="PF00571">
    <property type="entry name" value="CBS"/>
    <property type="match status" value="1"/>
</dbReference>
<dbReference type="PANTHER" id="PTHR10314">
    <property type="entry name" value="CYSTATHIONINE BETA-SYNTHASE"/>
    <property type="match status" value="1"/>
</dbReference>
<keyword evidence="6" id="KW-1185">Reference proteome</keyword>
<dbReference type="PROSITE" id="PS51371">
    <property type="entry name" value="CBS"/>
    <property type="match status" value="1"/>
</dbReference>
<dbReference type="InterPro" id="IPR001926">
    <property type="entry name" value="TrpB-like_PALP"/>
</dbReference>
<dbReference type="Gene3D" id="3.10.580.10">
    <property type="entry name" value="CBS-domain"/>
    <property type="match status" value="1"/>
</dbReference>
<name>A0A7E5WSH9_TRINI</name>
<dbReference type="InterPro" id="IPR046342">
    <property type="entry name" value="CBS_dom_sf"/>
</dbReference>
<dbReference type="Proteomes" id="UP000322000">
    <property type="component" value="Chromosome 23"/>
</dbReference>
<dbReference type="GO" id="GO:0019344">
    <property type="term" value="P:cysteine biosynthetic process"/>
    <property type="evidence" value="ECO:0007669"/>
    <property type="project" value="UniProtKB-ARBA"/>
</dbReference>
<dbReference type="InterPro" id="IPR050214">
    <property type="entry name" value="Cys_Synth/Cystath_Beta-Synth"/>
</dbReference>
<reference evidence="7" key="1">
    <citation type="submission" date="2025-08" db="UniProtKB">
        <authorList>
            <consortium name="RefSeq"/>
        </authorList>
    </citation>
    <scope>IDENTIFICATION</scope>
</reference>
<proteinExistence type="inferred from homology"/>
<dbReference type="SUPFAM" id="SSF54631">
    <property type="entry name" value="CBS-domain pair"/>
    <property type="match status" value="1"/>
</dbReference>
<sequence>MLGAEVIQANSKDLETSLLQQLKEENPDTYVTLNEHDNDVNPRTHYEATGLEIVSALGNVDMVVMGAGSGGTMTGVAQRLKQQNPHCIVVAAEPDGSTKIRSDGKSHPFLVEEIGGKLTSSVLDLSLIDQIEMVTDKESFLMARELAKKEGLLCGGSSGTAMSAAIKAAKALNFGIGQRVVVILPDGIRNYMSTFVSDPWMEAQGFMEPPAHSMTWWNRPICDLNLPHSYPKLDRECTCRQALKAMRINKVSIAVIVDKNGHFVGVVSKNSLRNKATNPPQLPGQKCKELDFEDVITNVLDEDVFTLAVDDDSASPTIGLLSRMLDITPFVIIGNKTTDVDTEQEYFVPSSVVTGDDILDYIELTPDTRTDTGNKKKSLTT</sequence>
<evidence type="ECO:0000313" key="6">
    <source>
        <dbReference type="Proteomes" id="UP000322000"/>
    </source>
</evidence>
<feature type="domain" description="CBS" evidence="5">
    <location>
        <begin position="226"/>
        <end position="282"/>
    </location>
</feature>
<evidence type="ECO:0000259" key="5">
    <source>
        <dbReference type="PROSITE" id="PS51371"/>
    </source>
</evidence>
<dbReference type="InterPro" id="IPR036052">
    <property type="entry name" value="TrpB-like_PALP_sf"/>
</dbReference>
<dbReference type="SUPFAM" id="SSF53686">
    <property type="entry name" value="Tryptophan synthase beta subunit-like PLP-dependent enzymes"/>
    <property type="match status" value="1"/>
</dbReference>
<evidence type="ECO:0000256" key="4">
    <source>
        <dbReference type="PROSITE-ProRule" id="PRU00703"/>
    </source>
</evidence>
<gene>
    <name evidence="7" type="primary">LOC113504942</name>
</gene>
<dbReference type="AlphaFoldDB" id="A0A7E5WSH9"/>
<dbReference type="GeneID" id="113504942"/>
<dbReference type="Pfam" id="PF00291">
    <property type="entry name" value="PALP"/>
    <property type="match status" value="1"/>
</dbReference>
<dbReference type="InParanoid" id="A0A7E5WSH9"/>
<dbReference type="FunFam" id="3.40.50.1100:FF:000118">
    <property type="entry name" value="Related to CYS4-cystathionine beta-synthase"/>
    <property type="match status" value="1"/>
</dbReference>
<protein>
    <submittedName>
        <fullName evidence="7">Cystathionine beta-synthase-like</fullName>
    </submittedName>
</protein>